<feature type="binding site" evidence="4">
    <location>
        <position position="212"/>
    </location>
    <ligand>
        <name>Mg(2+)</name>
        <dbReference type="ChEBI" id="CHEBI:18420"/>
    </ligand>
</feature>
<dbReference type="PIRSF" id="PIRSF000915">
    <property type="entry name" value="PGP-type_phosphatase"/>
    <property type="match status" value="1"/>
</dbReference>
<dbReference type="Gene3D" id="3.40.50.1000">
    <property type="entry name" value="HAD superfamily/HAD-like"/>
    <property type="match status" value="2"/>
</dbReference>
<dbReference type="InterPro" id="IPR023214">
    <property type="entry name" value="HAD_sf"/>
</dbReference>
<dbReference type="GO" id="GO:0005737">
    <property type="term" value="C:cytoplasm"/>
    <property type="evidence" value="ECO:0007669"/>
    <property type="project" value="TreeGrafter"/>
</dbReference>
<dbReference type="OrthoDB" id="9810449at2"/>
<comment type="similarity">
    <text evidence="1">Belongs to the HAD-like hydrolase superfamily. NagD family.</text>
</comment>
<evidence type="ECO:0000313" key="5">
    <source>
        <dbReference type="EMBL" id="SDC93759.1"/>
    </source>
</evidence>
<dbReference type="RefSeq" id="WP_093727237.1">
    <property type="nucleotide sequence ID" value="NZ_FMZB01000005.1"/>
</dbReference>
<protein>
    <recommendedName>
        <fullName evidence="1">Acid sugar phosphatase</fullName>
        <ecNumber evidence="1">3.1.3.-</ecNumber>
    </recommendedName>
</protein>
<feature type="binding site" evidence="4">
    <location>
        <position position="15"/>
    </location>
    <ligand>
        <name>Mg(2+)</name>
        <dbReference type="ChEBI" id="CHEBI:18420"/>
    </ligand>
</feature>
<evidence type="ECO:0000256" key="2">
    <source>
        <dbReference type="PIRSR" id="PIRSR000915-1"/>
    </source>
</evidence>
<feature type="active site" description="Proton donor" evidence="2">
    <location>
        <position position="15"/>
    </location>
</feature>
<dbReference type="PANTHER" id="PTHR19288:SF46">
    <property type="entry name" value="HALOACID DEHALOGENASE-LIKE HYDROLASE DOMAIN-CONTAINING PROTEIN 2"/>
    <property type="match status" value="1"/>
</dbReference>
<dbReference type="InterPro" id="IPR036412">
    <property type="entry name" value="HAD-like_sf"/>
</dbReference>
<reference evidence="6" key="1">
    <citation type="submission" date="2016-10" db="EMBL/GenBank/DDBJ databases">
        <authorList>
            <person name="Varghese N."/>
            <person name="Submissions S."/>
        </authorList>
    </citation>
    <scope>NUCLEOTIDE SEQUENCE [LARGE SCALE GENOMIC DNA]</scope>
    <source>
        <strain evidence="6">DSM 21620</strain>
    </source>
</reference>
<name>A0A1G6QN91_9BACI</name>
<dbReference type="GO" id="GO:0046872">
    <property type="term" value="F:metal ion binding"/>
    <property type="evidence" value="ECO:0007669"/>
    <property type="project" value="UniProtKB-KW"/>
</dbReference>
<evidence type="ECO:0000256" key="3">
    <source>
        <dbReference type="PIRSR" id="PIRSR000915-2"/>
    </source>
</evidence>
<evidence type="ECO:0000313" key="6">
    <source>
        <dbReference type="Proteomes" id="UP000198666"/>
    </source>
</evidence>
<evidence type="ECO:0000256" key="4">
    <source>
        <dbReference type="PIRSR" id="PIRSR000915-3"/>
    </source>
</evidence>
<sequence>MTYYQALDSILFDLDGTVWKDFTLINGAAETIHTLQEAGKRVIGLSNRGTHSRQQIAAYFQEQGIRWEKEDIILSSFLAADYLQTHYPKLPVWVLGEEGLREELAEAGLTLAAKPEEADWLVISLHTGVTYHDLNQAFRAVMHGARILATNQDPVFPGKDGLQLDVGGLIGAIEASTGKKTDIIVGKPSHFMYQKVMQQAASDPEKTMIVGDSLTSDIAMGAMFGLKTALVLTGNTTKEQADISSIKPDLVLPSIKELPFVY</sequence>
<dbReference type="NCBIfam" id="TIGR01460">
    <property type="entry name" value="HAD-SF-IIA"/>
    <property type="match status" value="1"/>
</dbReference>
<dbReference type="InterPro" id="IPR006357">
    <property type="entry name" value="HAD-SF_hydro_IIA"/>
</dbReference>
<keyword evidence="6" id="KW-1185">Reference proteome</keyword>
<keyword evidence="1 4" id="KW-0460">Magnesium</keyword>
<dbReference type="SUPFAM" id="SSF56784">
    <property type="entry name" value="HAD-like"/>
    <property type="match status" value="1"/>
</dbReference>
<comment type="cofactor">
    <cofactor evidence="4">
        <name>Mg(2+)</name>
        <dbReference type="ChEBI" id="CHEBI:18420"/>
    </cofactor>
    <text evidence="4">Divalent metal ions. Mg(2+) is the most effective.</text>
</comment>
<dbReference type="GO" id="GO:0016791">
    <property type="term" value="F:phosphatase activity"/>
    <property type="evidence" value="ECO:0007669"/>
    <property type="project" value="TreeGrafter"/>
</dbReference>
<dbReference type="EMBL" id="FMZB01000005">
    <property type="protein sequence ID" value="SDC93759.1"/>
    <property type="molecule type" value="Genomic_DNA"/>
</dbReference>
<dbReference type="STRING" id="361279.SAMN05421663_105152"/>
<feature type="binding site" evidence="3">
    <location>
        <position position="187"/>
    </location>
    <ligand>
        <name>substrate</name>
    </ligand>
</feature>
<proteinExistence type="inferred from homology"/>
<dbReference type="Pfam" id="PF13344">
    <property type="entry name" value="Hydrolase_6"/>
    <property type="match status" value="1"/>
</dbReference>
<dbReference type="Proteomes" id="UP000198666">
    <property type="component" value="Unassembled WGS sequence"/>
</dbReference>
<evidence type="ECO:0000256" key="1">
    <source>
        <dbReference type="PIRNR" id="PIRNR000915"/>
    </source>
</evidence>
<feature type="active site" description="Nucleophile" evidence="2">
    <location>
        <position position="13"/>
    </location>
</feature>
<feature type="binding site" evidence="4">
    <location>
        <position position="13"/>
    </location>
    <ligand>
        <name>Mg(2+)</name>
        <dbReference type="ChEBI" id="CHEBI:18420"/>
    </ligand>
</feature>
<dbReference type="Pfam" id="PF13242">
    <property type="entry name" value="Hydrolase_like"/>
    <property type="match status" value="1"/>
</dbReference>
<dbReference type="PANTHER" id="PTHR19288">
    <property type="entry name" value="4-NITROPHENYLPHOSPHATASE-RELATED"/>
    <property type="match status" value="1"/>
</dbReference>
<comment type="function">
    <text evidence="1">Catalyzes the dephosphorylation of 2-6 carbon acid sugars in vitro.</text>
</comment>
<gene>
    <name evidence="5" type="ORF">SAMN05421663_105152</name>
</gene>
<accession>A0A1G6QN91</accession>
<organism evidence="5 6">
    <name type="scientific">Terribacillus halophilus</name>
    <dbReference type="NCBI Taxonomy" id="361279"/>
    <lineage>
        <taxon>Bacteria</taxon>
        <taxon>Bacillati</taxon>
        <taxon>Bacillota</taxon>
        <taxon>Bacilli</taxon>
        <taxon>Bacillales</taxon>
        <taxon>Bacillaceae</taxon>
        <taxon>Terribacillus</taxon>
    </lineage>
</organism>
<dbReference type="AlphaFoldDB" id="A0A1G6QN91"/>
<dbReference type="EC" id="3.1.3.-" evidence="1"/>
<keyword evidence="1 4" id="KW-0479">Metal-binding</keyword>